<evidence type="ECO:0000313" key="3">
    <source>
        <dbReference type="Proteomes" id="UP000317178"/>
    </source>
</evidence>
<gene>
    <name evidence="2" type="ORF">Pla110_19050</name>
</gene>
<organism evidence="2 3">
    <name type="scientific">Polystyrenella longa</name>
    <dbReference type="NCBI Taxonomy" id="2528007"/>
    <lineage>
        <taxon>Bacteria</taxon>
        <taxon>Pseudomonadati</taxon>
        <taxon>Planctomycetota</taxon>
        <taxon>Planctomycetia</taxon>
        <taxon>Planctomycetales</taxon>
        <taxon>Planctomycetaceae</taxon>
        <taxon>Polystyrenella</taxon>
    </lineage>
</organism>
<dbReference type="GO" id="GO:0046872">
    <property type="term" value="F:metal ion binding"/>
    <property type="evidence" value="ECO:0007669"/>
    <property type="project" value="UniProtKB-KW"/>
</dbReference>
<name>A0A518CLR8_9PLAN</name>
<sequence>MELKPITDALAEKMPSVLRWGGAVAKLLRQYNVSVENKESGYATTDALTLADLSVQELVVAALRDEDPIFQTCRLEAEEVTGDMGRFSEDAPYTICLDPIDGTKQYQDRSGNGYAVMLNLRSRETVLYSLVYIPETGEHGMWVEAVGDVIRCGFDDPSRPAREVLDSMTPIDPSTRPDSPSIYMIGFQQHDPDKARQVTEAGLKGVIPSEMPGCIYELFARGEFGGSLIHTPNIYDFPVSLQIARILGGDALWAHNSEPVNFDELWNDERASMLRLPGVIACSDNPETLKTLCAVAKDWNQNRYEN</sequence>
<dbReference type="SUPFAM" id="SSF56655">
    <property type="entry name" value="Carbohydrate phosphatase"/>
    <property type="match status" value="1"/>
</dbReference>
<dbReference type="Pfam" id="PF00459">
    <property type="entry name" value="Inositol_P"/>
    <property type="match status" value="1"/>
</dbReference>
<comment type="cofactor">
    <cofactor evidence="1">
        <name>Mg(2+)</name>
        <dbReference type="ChEBI" id="CHEBI:18420"/>
    </cofactor>
</comment>
<dbReference type="RefSeq" id="WP_144995363.1">
    <property type="nucleotide sequence ID" value="NZ_CP036281.1"/>
</dbReference>
<dbReference type="KEGG" id="plon:Pla110_19050"/>
<accession>A0A518CLR8</accession>
<dbReference type="Proteomes" id="UP000317178">
    <property type="component" value="Chromosome"/>
</dbReference>
<evidence type="ECO:0000313" key="2">
    <source>
        <dbReference type="EMBL" id="QDU80181.1"/>
    </source>
</evidence>
<protein>
    <submittedName>
        <fullName evidence="2">Inositol monophosphatase family protein</fullName>
    </submittedName>
</protein>
<feature type="binding site" evidence="1">
    <location>
        <position position="78"/>
    </location>
    <ligand>
        <name>Mg(2+)</name>
        <dbReference type="ChEBI" id="CHEBI:18420"/>
        <label>1</label>
        <note>catalytic</note>
    </ligand>
</feature>
<dbReference type="Gene3D" id="3.30.540.10">
    <property type="entry name" value="Fructose-1,6-Bisphosphatase, subunit A, domain 1"/>
    <property type="match status" value="1"/>
</dbReference>
<keyword evidence="3" id="KW-1185">Reference proteome</keyword>
<dbReference type="AlphaFoldDB" id="A0A518CLR8"/>
<feature type="binding site" evidence="1">
    <location>
        <position position="101"/>
    </location>
    <ligand>
        <name>Mg(2+)</name>
        <dbReference type="ChEBI" id="CHEBI:18420"/>
        <label>1</label>
        <note>catalytic</note>
    </ligand>
</feature>
<keyword evidence="1" id="KW-0460">Magnesium</keyword>
<dbReference type="EMBL" id="CP036281">
    <property type="protein sequence ID" value="QDU80181.1"/>
    <property type="molecule type" value="Genomic_DNA"/>
</dbReference>
<feature type="binding site" evidence="1">
    <location>
        <position position="100"/>
    </location>
    <ligand>
        <name>Mg(2+)</name>
        <dbReference type="ChEBI" id="CHEBI:18420"/>
        <label>1</label>
        <note>catalytic</note>
    </ligand>
</feature>
<keyword evidence="1" id="KW-0479">Metal-binding</keyword>
<feature type="binding site" evidence="1">
    <location>
        <position position="98"/>
    </location>
    <ligand>
        <name>Mg(2+)</name>
        <dbReference type="ChEBI" id="CHEBI:18420"/>
        <label>1</label>
        <note>catalytic</note>
    </ligand>
</feature>
<proteinExistence type="predicted"/>
<dbReference type="OrthoDB" id="212173at2"/>
<reference evidence="2 3" key="1">
    <citation type="submission" date="2019-02" db="EMBL/GenBank/DDBJ databases">
        <title>Deep-cultivation of Planctomycetes and their phenomic and genomic characterization uncovers novel biology.</title>
        <authorList>
            <person name="Wiegand S."/>
            <person name="Jogler M."/>
            <person name="Boedeker C."/>
            <person name="Pinto D."/>
            <person name="Vollmers J."/>
            <person name="Rivas-Marin E."/>
            <person name="Kohn T."/>
            <person name="Peeters S.H."/>
            <person name="Heuer A."/>
            <person name="Rast P."/>
            <person name="Oberbeckmann S."/>
            <person name="Bunk B."/>
            <person name="Jeske O."/>
            <person name="Meyerdierks A."/>
            <person name="Storesund J.E."/>
            <person name="Kallscheuer N."/>
            <person name="Luecker S."/>
            <person name="Lage O.M."/>
            <person name="Pohl T."/>
            <person name="Merkel B.J."/>
            <person name="Hornburger P."/>
            <person name="Mueller R.-W."/>
            <person name="Bruemmer F."/>
            <person name="Labrenz M."/>
            <person name="Spormann A.M."/>
            <person name="Op den Camp H."/>
            <person name="Overmann J."/>
            <person name="Amann R."/>
            <person name="Jetten M.S.M."/>
            <person name="Mascher T."/>
            <person name="Medema M.H."/>
            <person name="Devos D.P."/>
            <person name="Kaster A.-K."/>
            <person name="Ovreas L."/>
            <person name="Rohde M."/>
            <person name="Galperin M.Y."/>
            <person name="Jogler C."/>
        </authorList>
    </citation>
    <scope>NUCLEOTIDE SEQUENCE [LARGE SCALE GENOMIC DNA]</scope>
    <source>
        <strain evidence="2 3">Pla110</strain>
    </source>
</reference>
<dbReference type="InterPro" id="IPR000760">
    <property type="entry name" value="Inositol_monophosphatase-like"/>
</dbReference>
<evidence type="ECO:0000256" key="1">
    <source>
        <dbReference type="PIRSR" id="PIRSR600760-2"/>
    </source>
</evidence>